<keyword evidence="12" id="KW-1185">Reference proteome</keyword>
<dbReference type="SUPFAM" id="SSF51366">
    <property type="entry name" value="Ribulose-phoshate binding barrel"/>
    <property type="match status" value="1"/>
</dbReference>
<evidence type="ECO:0000256" key="4">
    <source>
        <dbReference type="ARBA" id="ARBA00022605"/>
    </source>
</evidence>
<dbReference type="InterPro" id="IPR018204">
    <property type="entry name" value="Trp_synthase_alpha_AS"/>
</dbReference>
<sequence>MSRISECFKNLQADGQTALIPYVTAGDPEPWVTVPLMHALVEAGADIIELGVPFSDPMSDGPVIQKACERALKNDVTLDSILDMVKQFREKNSHTPVVLMGYSNPLEAMGYQKFAEKAQVVGVDGVLTVDMPPEESGEFKQLMDSHDIDTIFLVAPTTSAQRMKKIAEYAKGFIYYVSIKGVTGAAALEINEVTAKLEEIRRYTSLPVGVGFGIRDGRSAAAVAQVADAVVVGSTLVRCIEEHANRPQELPAAVASLLAEMRHAINARDLASVSA</sequence>
<dbReference type="EC" id="4.2.1.20" evidence="9"/>
<organism evidence="11 12">
    <name type="scientific">Methylophaga muralis</name>
    <dbReference type="NCBI Taxonomy" id="291169"/>
    <lineage>
        <taxon>Bacteria</taxon>
        <taxon>Pseudomonadati</taxon>
        <taxon>Pseudomonadota</taxon>
        <taxon>Gammaproteobacteria</taxon>
        <taxon>Thiotrichales</taxon>
        <taxon>Piscirickettsiaceae</taxon>
        <taxon>Methylophaga</taxon>
    </lineage>
</organism>
<comment type="catalytic activity">
    <reaction evidence="8 9">
        <text>(1S,2R)-1-C-(indol-3-yl)glycerol 3-phosphate + L-serine = D-glyceraldehyde 3-phosphate + L-tryptophan + H2O</text>
        <dbReference type="Rhea" id="RHEA:10532"/>
        <dbReference type="ChEBI" id="CHEBI:15377"/>
        <dbReference type="ChEBI" id="CHEBI:33384"/>
        <dbReference type="ChEBI" id="CHEBI:57912"/>
        <dbReference type="ChEBI" id="CHEBI:58866"/>
        <dbReference type="ChEBI" id="CHEBI:59776"/>
        <dbReference type="EC" id="4.2.1.20"/>
    </reaction>
</comment>
<dbReference type="PANTHER" id="PTHR43406:SF1">
    <property type="entry name" value="TRYPTOPHAN SYNTHASE ALPHA CHAIN, CHLOROPLASTIC"/>
    <property type="match status" value="1"/>
</dbReference>
<evidence type="ECO:0000256" key="10">
    <source>
        <dbReference type="RuleBase" id="RU003662"/>
    </source>
</evidence>
<dbReference type="Proteomes" id="UP000094379">
    <property type="component" value="Unassembled WGS sequence"/>
</dbReference>
<evidence type="ECO:0000313" key="12">
    <source>
        <dbReference type="Proteomes" id="UP000094379"/>
    </source>
</evidence>
<keyword evidence="5 9" id="KW-0822">Tryptophan biosynthesis</keyword>
<feature type="active site" description="Proton acceptor" evidence="9">
    <location>
        <position position="60"/>
    </location>
</feature>
<evidence type="ECO:0000256" key="1">
    <source>
        <dbReference type="ARBA" id="ARBA00003365"/>
    </source>
</evidence>
<comment type="function">
    <text evidence="1 9">The alpha subunit is responsible for the aldol cleavage of indoleglycerol phosphate to indole and glyceraldehyde 3-phosphate.</text>
</comment>
<dbReference type="PATRIC" id="fig|291169.3.peg.557"/>
<dbReference type="AlphaFoldDB" id="A0A1E3GUI7"/>
<feature type="active site" description="Proton acceptor" evidence="9">
    <location>
        <position position="49"/>
    </location>
</feature>
<dbReference type="GO" id="GO:0005829">
    <property type="term" value="C:cytosol"/>
    <property type="evidence" value="ECO:0007669"/>
    <property type="project" value="TreeGrafter"/>
</dbReference>
<evidence type="ECO:0000256" key="5">
    <source>
        <dbReference type="ARBA" id="ARBA00022822"/>
    </source>
</evidence>
<keyword evidence="6 9" id="KW-0057">Aromatic amino acid biosynthesis</keyword>
<dbReference type="NCBIfam" id="TIGR00262">
    <property type="entry name" value="trpA"/>
    <property type="match status" value="1"/>
</dbReference>
<dbReference type="HAMAP" id="MF_00131">
    <property type="entry name" value="Trp_synth_alpha"/>
    <property type="match status" value="1"/>
</dbReference>
<comment type="pathway">
    <text evidence="2 9">Amino-acid biosynthesis; L-tryptophan biosynthesis; L-tryptophan from chorismate: step 5/5.</text>
</comment>
<dbReference type="InterPro" id="IPR013785">
    <property type="entry name" value="Aldolase_TIM"/>
</dbReference>
<dbReference type="InterPro" id="IPR002028">
    <property type="entry name" value="Trp_synthase_suA"/>
</dbReference>
<dbReference type="UniPathway" id="UPA00035">
    <property type="reaction ID" value="UER00044"/>
</dbReference>
<evidence type="ECO:0000313" key="11">
    <source>
        <dbReference type="EMBL" id="ODN67720.1"/>
    </source>
</evidence>
<evidence type="ECO:0000256" key="3">
    <source>
        <dbReference type="ARBA" id="ARBA00011270"/>
    </source>
</evidence>
<dbReference type="FunFam" id="3.20.20.70:FF:000037">
    <property type="entry name" value="Tryptophan synthase alpha chain"/>
    <property type="match status" value="1"/>
</dbReference>
<accession>A0A1E3GUI7</accession>
<keyword evidence="7 9" id="KW-0456">Lyase</keyword>
<dbReference type="Pfam" id="PF00290">
    <property type="entry name" value="Trp_syntA"/>
    <property type="match status" value="1"/>
</dbReference>
<dbReference type="GO" id="GO:0004834">
    <property type="term" value="F:tryptophan synthase activity"/>
    <property type="evidence" value="ECO:0007669"/>
    <property type="project" value="UniProtKB-UniRule"/>
</dbReference>
<dbReference type="STRING" id="291169.A9E74_00554"/>
<evidence type="ECO:0000256" key="8">
    <source>
        <dbReference type="ARBA" id="ARBA00049047"/>
    </source>
</evidence>
<dbReference type="PROSITE" id="PS00167">
    <property type="entry name" value="TRP_SYNTHASE_ALPHA"/>
    <property type="match status" value="1"/>
</dbReference>
<proteinExistence type="inferred from homology"/>
<dbReference type="CDD" id="cd04724">
    <property type="entry name" value="Tryptophan_synthase_alpha"/>
    <property type="match status" value="1"/>
</dbReference>
<comment type="caution">
    <text evidence="11">The sequence shown here is derived from an EMBL/GenBank/DDBJ whole genome shotgun (WGS) entry which is preliminary data.</text>
</comment>
<evidence type="ECO:0000256" key="9">
    <source>
        <dbReference type="HAMAP-Rule" id="MF_00131"/>
    </source>
</evidence>
<dbReference type="Gene3D" id="3.20.20.70">
    <property type="entry name" value="Aldolase class I"/>
    <property type="match status" value="1"/>
</dbReference>
<evidence type="ECO:0000256" key="7">
    <source>
        <dbReference type="ARBA" id="ARBA00023239"/>
    </source>
</evidence>
<name>A0A1E3GUI7_9GAMM</name>
<comment type="subunit">
    <text evidence="3 9">Tetramer of two alpha and two beta chains.</text>
</comment>
<dbReference type="EMBL" id="MCRI01000003">
    <property type="protein sequence ID" value="ODN67720.1"/>
    <property type="molecule type" value="Genomic_DNA"/>
</dbReference>
<protein>
    <recommendedName>
        <fullName evidence="9">Tryptophan synthase alpha chain</fullName>
        <ecNumber evidence="9">4.2.1.20</ecNumber>
    </recommendedName>
</protein>
<dbReference type="PANTHER" id="PTHR43406">
    <property type="entry name" value="TRYPTOPHAN SYNTHASE, ALPHA CHAIN"/>
    <property type="match status" value="1"/>
</dbReference>
<comment type="similarity">
    <text evidence="9 10">Belongs to the TrpA family.</text>
</comment>
<reference evidence="11 12" key="1">
    <citation type="submission" date="2016-07" db="EMBL/GenBank/DDBJ databases">
        <title>Draft Genome Sequence of Methylophaga muralis Bur 1.</title>
        <authorList>
            <person name="Vasilenko O.V."/>
            <person name="Doronina N.V."/>
            <person name="Shmareva M.N."/>
            <person name="Tarlachkov S.V."/>
            <person name="Mustakhimov I."/>
            <person name="Trotsenko Y.A."/>
        </authorList>
    </citation>
    <scope>NUCLEOTIDE SEQUENCE [LARGE SCALE GENOMIC DNA]</scope>
    <source>
        <strain evidence="11 12">Bur 1</strain>
    </source>
</reference>
<gene>
    <name evidence="9 11" type="primary">trpA</name>
    <name evidence="11" type="ORF">A9E74_00554</name>
</gene>
<keyword evidence="4 9" id="KW-0028">Amino-acid biosynthesis</keyword>
<evidence type="ECO:0000256" key="2">
    <source>
        <dbReference type="ARBA" id="ARBA00004733"/>
    </source>
</evidence>
<evidence type="ECO:0000256" key="6">
    <source>
        <dbReference type="ARBA" id="ARBA00023141"/>
    </source>
</evidence>
<dbReference type="InterPro" id="IPR011060">
    <property type="entry name" value="RibuloseP-bd_barrel"/>
</dbReference>
<dbReference type="RefSeq" id="WP_069295112.1">
    <property type="nucleotide sequence ID" value="NZ_MCRI01000003.1"/>
</dbReference>